<keyword evidence="13" id="KW-1185">Reference proteome</keyword>
<feature type="compositionally biased region" description="Low complexity" evidence="10">
    <location>
        <begin position="104"/>
        <end position="114"/>
    </location>
</feature>
<evidence type="ECO:0000259" key="11">
    <source>
        <dbReference type="PROSITE" id="PS50157"/>
    </source>
</evidence>
<comment type="subcellular location">
    <subcellularLocation>
        <location evidence="1">Nucleus</location>
    </subcellularLocation>
</comment>
<keyword evidence="2" id="KW-0479">Metal-binding</keyword>
<feature type="compositionally biased region" description="Basic and acidic residues" evidence="10">
    <location>
        <begin position="130"/>
        <end position="152"/>
    </location>
</feature>
<dbReference type="PANTHER" id="PTHR24379:SF121">
    <property type="entry name" value="C2H2-TYPE DOMAIN-CONTAINING PROTEIN"/>
    <property type="match status" value="1"/>
</dbReference>
<evidence type="ECO:0000256" key="4">
    <source>
        <dbReference type="ARBA" id="ARBA00022771"/>
    </source>
</evidence>
<evidence type="ECO:0000256" key="5">
    <source>
        <dbReference type="ARBA" id="ARBA00022833"/>
    </source>
</evidence>
<keyword evidence="3" id="KW-0677">Repeat</keyword>
<feature type="domain" description="C2H2-type" evidence="11">
    <location>
        <begin position="12"/>
        <end position="39"/>
    </location>
</feature>
<comment type="caution">
    <text evidence="12">The sequence shown here is derived from an EMBL/GenBank/DDBJ whole genome shotgun (WGS) entry which is preliminary data.</text>
</comment>
<dbReference type="GO" id="GO:0045893">
    <property type="term" value="P:positive regulation of DNA-templated transcription"/>
    <property type="evidence" value="ECO:0007669"/>
    <property type="project" value="UniProtKB-ARBA"/>
</dbReference>
<evidence type="ECO:0000256" key="1">
    <source>
        <dbReference type="ARBA" id="ARBA00004123"/>
    </source>
</evidence>
<evidence type="ECO:0000256" key="2">
    <source>
        <dbReference type="ARBA" id="ARBA00022723"/>
    </source>
</evidence>
<feature type="domain" description="C2H2-type" evidence="11">
    <location>
        <begin position="40"/>
        <end position="67"/>
    </location>
</feature>
<evidence type="ECO:0000256" key="8">
    <source>
        <dbReference type="ARBA" id="ARBA00023242"/>
    </source>
</evidence>
<reference evidence="12" key="1">
    <citation type="submission" date="2013-04" db="EMBL/GenBank/DDBJ databases">
        <authorList>
            <person name="Qu J."/>
            <person name="Murali S.C."/>
            <person name="Bandaranaike D."/>
            <person name="Bellair M."/>
            <person name="Blankenburg K."/>
            <person name="Chao H."/>
            <person name="Dinh H."/>
            <person name="Doddapaneni H."/>
            <person name="Downs B."/>
            <person name="Dugan-Rocha S."/>
            <person name="Elkadiri S."/>
            <person name="Gnanaolivu R.D."/>
            <person name="Hernandez B."/>
            <person name="Javaid M."/>
            <person name="Jayaseelan J.C."/>
            <person name="Lee S."/>
            <person name="Li M."/>
            <person name="Ming W."/>
            <person name="Munidasa M."/>
            <person name="Muniz J."/>
            <person name="Nguyen L."/>
            <person name="Ongeri F."/>
            <person name="Osuji N."/>
            <person name="Pu L.-L."/>
            <person name="Puazo M."/>
            <person name="Qu C."/>
            <person name="Quiroz J."/>
            <person name="Raj R."/>
            <person name="Weissenberger G."/>
            <person name="Xin Y."/>
            <person name="Zou X."/>
            <person name="Han Y."/>
            <person name="Richards S."/>
            <person name="Worley K."/>
            <person name="Muzny D."/>
            <person name="Gibbs R."/>
        </authorList>
    </citation>
    <scope>NUCLEOTIDE SEQUENCE</scope>
    <source>
        <strain evidence="12">Sampled in the wild</strain>
    </source>
</reference>
<dbReference type="EMBL" id="KZ308752">
    <property type="protein sequence ID" value="KAG8233888.1"/>
    <property type="molecule type" value="Genomic_DNA"/>
</dbReference>
<protein>
    <recommendedName>
        <fullName evidence="11">C2H2-type domain-containing protein</fullName>
    </recommendedName>
</protein>
<dbReference type="SUPFAM" id="SSF57667">
    <property type="entry name" value="beta-beta-alpha zinc fingers"/>
    <property type="match status" value="2"/>
</dbReference>
<keyword evidence="8" id="KW-0539">Nucleus</keyword>
<feature type="region of interest" description="Disordered" evidence="10">
    <location>
        <begin position="102"/>
        <end position="152"/>
    </location>
</feature>
<gene>
    <name evidence="12" type="ORF">J437_LFUL005215</name>
</gene>
<proteinExistence type="predicted"/>
<feature type="domain" description="C2H2-type" evidence="11">
    <location>
        <begin position="68"/>
        <end position="96"/>
    </location>
</feature>
<dbReference type="PANTHER" id="PTHR24379">
    <property type="entry name" value="KRAB AND ZINC FINGER DOMAIN-CONTAINING"/>
    <property type="match status" value="1"/>
</dbReference>
<keyword evidence="7" id="KW-0804">Transcription</keyword>
<name>A0A8K0KGH5_LADFU</name>
<dbReference type="Gene3D" id="3.30.160.60">
    <property type="entry name" value="Classic Zinc Finger"/>
    <property type="match status" value="3"/>
</dbReference>
<dbReference type="FunFam" id="3.30.160.60:FF:000060">
    <property type="entry name" value="zinc finger protein 436"/>
    <property type="match status" value="1"/>
</dbReference>
<dbReference type="SMART" id="SM00355">
    <property type="entry name" value="ZnF_C2H2"/>
    <property type="match status" value="3"/>
</dbReference>
<dbReference type="PROSITE" id="PS00028">
    <property type="entry name" value="ZINC_FINGER_C2H2_1"/>
    <property type="match status" value="3"/>
</dbReference>
<evidence type="ECO:0000256" key="9">
    <source>
        <dbReference type="PROSITE-ProRule" id="PRU00042"/>
    </source>
</evidence>
<evidence type="ECO:0000256" key="6">
    <source>
        <dbReference type="ARBA" id="ARBA00023015"/>
    </source>
</evidence>
<organism evidence="12 13">
    <name type="scientific">Ladona fulva</name>
    <name type="common">Scarce chaser dragonfly</name>
    <name type="synonym">Libellula fulva</name>
    <dbReference type="NCBI Taxonomy" id="123851"/>
    <lineage>
        <taxon>Eukaryota</taxon>
        <taxon>Metazoa</taxon>
        <taxon>Ecdysozoa</taxon>
        <taxon>Arthropoda</taxon>
        <taxon>Hexapoda</taxon>
        <taxon>Insecta</taxon>
        <taxon>Pterygota</taxon>
        <taxon>Palaeoptera</taxon>
        <taxon>Odonata</taxon>
        <taxon>Epiprocta</taxon>
        <taxon>Anisoptera</taxon>
        <taxon>Libelluloidea</taxon>
        <taxon>Libellulidae</taxon>
        <taxon>Ladona</taxon>
    </lineage>
</organism>
<dbReference type="InterPro" id="IPR013087">
    <property type="entry name" value="Znf_C2H2_type"/>
</dbReference>
<evidence type="ECO:0000256" key="10">
    <source>
        <dbReference type="SAM" id="MobiDB-lite"/>
    </source>
</evidence>
<dbReference type="Pfam" id="PF00096">
    <property type="entry name" value="zf-C2H2"/>
    <property type="match status" value="3"/>
</dbReference>
<dbReference type="GO" id="GO:0008270">
    <property type="term" value="F:zinc ion binding"/>
    <property type="evidence" value="ECO:0007669"/>
    <property type="project" value="UniProtKB-KW"/>
</dbReference>
<accession>A0A8K0KGH5</accession>
<evidence type="ECO:0000256" key="3">
    <source>
        <dbReference type="ARBA" id="ARBA00022737"/>
    </source>
</evidence>
<dbReference type="GO" id="GO:0005634">
    <property type="term" value="C:nucleus"/>
    <property type="evidence" value="ECO:0007669"/>
    <property type="project" value="UniProtKB-SubCell"/>
</dbReference>
<dbReference type="PROSITE" id="PS50157">
    <property type="entry name" value="ZINC_FINGER_C2H2_2"/>
    <property type="match status" value="3"/>
</dbReference>
<keyword evidence="4 9" id="KW-0863">Zinc-finger</keyword>
<dbReference type="GO" id="GO:0005694">
    <property type="term" value="C:chromosome"/>
    <property type="evidence" value="ECO:0007669"/>
    <property type="project" value="UniProtKB-ARBA"/>
</dbReference>
<feature type="compositionally biased region" description="Polar residues" evidence="10">
    <location>
        <begin position="115"/>
        <end position="127"/>
    </location>
</feature>
<dbReference type="Proteomes" id="UP000792457">
    <property type="component" value="Unassembled WGS sequence"/>
</dbReference>
<keyword evidence="5" id="KW-0862">Zinc</keyword>
<sequence length="152" mass="17627">MVNNLFLGLRSFVCEDCGKSFPLKWSLDLHKRTHSRVRPFSCPTCSRAFSTHKDMRRHFLIHSDAKPYNCSLCDTKFRRKDNFERHLKNTHPEKYGIEEVQNVSDTTSCTTDSSNNQKQNDSCNNESIPIDDKIEGEVMDKPIQKEGEKKLS</sequence>
<evidence type="ECO:0000256" key="7">
    <source>
        <dbReference type="ARBA" id="ARBA00023163"/>
    </source>
</evidence>
<evidence type="ECO:0000313" key="13">
    <source>
        <dbReference type="Proteomes" id="UP000792457"/>
    </source>
</evidence>
<dbReference type="FunFam" id="3.30.160.60:FF:001732">
    <property type="entry name" value="Zgc:162936"/>
    <property type="match status" value="1"/>
</dbReference>
<keyword evidence="6" id="KW-0805">Transcription regulation</keyword>
<dbReference type="InterPro" id="IPR036236">
    <property type="entry name" value="Znf_C2H2_sf"/>
</dbReference>
<dbReference type="GO" id="GO:0043565">
    <property type="term" value="F:sequence-specific DNA binding"/>
    <property type="evidence" value="ECO:0007669"/>
    <property type="project" value="UniProtKB-ARBA"/>
</dbReference>
<reference evidence="12" key="2">
    <citation type="submission" date="2017-10" db="EMBL/GenBank/DDBJ databases">
        <title>Ladona fulva Genome sequencing and assembly.</title>
        <authorList>
            <person name="Murali S."/>
            <person name="Richards S."/>
            <person name="Bandaranaike D."/>
            <person name="Bellair M."/>
            <person name="Blankenburg K."/>
            <person name="Chao H."/>
            <person name="Dinh H."/>
            <person name="Doddapaneni H."/>
            <person name="Dugan-Rocha S."/>
            <person name="Elkadiri S."/>
            <person name="Gnanaolivu R."/>
            <person name="Hernandez B."/>
            <person name="Skinner E."/>
            <person name="Javaid M."/>
            <person name="Lee S."/>
            <person name="Li M."/>
            <person name="Ming W."/>
            <person name="Munidasa M."/>
            <person name="Muniz J."/>
            <person name="Nguyen L."/>
            <person name="Hughes D."/>
            <person name="Osuji N."/>
            <person name="Pu L.-L."/>
            <person name="Puazo M."/>
            <person name="Qu C."/>
            <person name="Quiroz J."/>
            <person name="Raj R."/>
            <person name="Weissenberger G."/>
            <person name="Xin Y."/>
            <person name="Zou X."/>
            <person name="Han Y."/>
            <person name="Worley K."/>
            <person name="Muzny D."/>
            <person name="Gibbs R."/>
        </authorList>
    </citation>
    <scope>NUCLEOTIDE SEQUENCE</scope>
    <source>
        <strain evidence="12">Sampled in the wild</strain>
    </source>
</reference>
<dbReference type="AlphaFoldDB" id="A0A8K0KGH5"/>
<dbReference type="OrthoDB" id="6077919at2759"/>
<evidence type="ECO:0000313" key="12">
    <source>
        <dbReference type="EMBL" id="KAG8233888.1"/>
    </source>
</evidence>